<dbReference type="EMBL" id="BBXM02000001">
    <property type="protein sequence ID" value="GIC85877.1"/>
    <property type="molecule type" value="Genomic_DNA"/>
</dbReference>
<evidence type="ECO:0000313" key="4">
    <source>
        <dbReference type="Proteomes" id="UP000036893"/>
    </source>
</evidence>
<gene>
    <name evidence="3" type="ORF">Aud_001717</name>
    <name evidence="2" type="ORF">IFM53868_07455</name>
</gene>
<keyword evidence="1" id="KW-0732">Signal</keyword>
<name>A0A8H3P1I4_9EURO</name>
<reference evidence="3" key="1">
    <citation type="journal article" date="2015" name="Genome Announc.">
        <title>Draft Genome Sequence of the Pathogenic Filamentous Fungus Aspergillus udagawae Strain IFM 46973T.</title>
        <authorList>
            <person name="Kusuya Y."/>
            <person name="Takahashi-Nakaguchi A."/>
            <person name="Takahashi H."/>
            <person name="Yaguchi T."/>
        </authorList>
    </citation>
    <scope>NUCLEOTIDE SEQUENCE</scope>
    <source>
        <strain evidence="3">IFM 46973</strain>
    </source>
</reference>
<dbReference type="Proteomes" id="UP000036893">
    <property type="component" value="Unassembled WGS sequence"/>
</dbReference>
<evidence type="ECO:0000313" key="5">
    <source>
        <dbReference type="Proteomes" id="UP000465266"/>
    </source>
</evidence>
<reference evidence="3" key="3">
    <citation type="submission" date="2021-01" db="EMBL/GenBank/DDBJ databases">
        <title>Pan-genome distribution and transcriptional activeness of fungal secondary metabolism genes in Aspergillus section Fumigati.</title>
        <authorList>
            <person name="Takahashi H."/>
            <person name="Umemura M."/>
            <person name="Ninomiya A."/>
            <person name="Kusuya Y."/>
            <person name="Urayama S."/>
            <person name="Shimizu M."/>
            <person name="Watanabe A."/>
            <person name="Kamei K."/>
            <person name="Yaguchi T."/>
            <person name="Hagiwara D."/>
        </authorList>
    </citation>
    <scope>NUCLEOTIDE SEQUENCE</scope>
    <source>
        <strain evidence="3">IFM 46973</strain>
    </source>
</reference>
<accession>A0A8H3P1I4</accession>
<evidence type="ECO:0000313" key="2">
    <source>
        <dbReference type="EMBL" id="GFF94187.1"/>
    </source>
</evidence>
<reference evidence="2 5" key="2">
    <citation type="submission" date="2020-01" db="EMBL/GenBank/DDBJ databases">
        <title>Draft genome sequence of Aspergillus udagawae IFM 53868.</title>
        <authorList>
            <person name="Takahashi H."/>
            <person name="Yaguchi T."/>
        </authorList>
    </citation>
    <scope>NUCLEOTIDE SEQUENCE [LARGE SCALE GENOMIC DNA]</scope>
    <source>
        <strain evidence="2 5">IFM 53868</strain>
    </source>
</reference>
<organism evidence="3 4">
    <name type="scientific">Aspergillus udagawae</name>
    <dbReference type="NCBI Taxonomy" id="91492"/>
    <lineage>
        <taxon>Eukaryota</taxon>
        <taxon>Fungi</taxon>
        <taxon>Dikarya</taxon>
        <taxon>Ascomycota</taxon>
        <taxon>Pezizomycotina</taxon>
        <taxon>Eurotiomycetes</taxon>
        <taxon>Eurotiomycetidae</taxon>
        <taxon>Eurotiales</taxon>
        <taxon>Aspergillaceae</taxon>
        <taxon>Aspergillus</taxon>
        <taxon>Aspergillus subgen. Fumigati</taxon>
    </lineage>
</organism>
<feature type="chain" id="PRO_5041148543" description="Secreted protein" evidence="1">
    <location>
        <begin position="16"/>
        <end position="237"/>
    </location>
</feature>
<sequence length="237" mass="24666">MKTAVVLALIPFTQALVGLSWSVSNTPSSGLKDITFPISMTDAPHKTGFYFAQQFAFNGLSDVGYTGLQPRPDASGSSIVHAVFSSFVAGTTSTDQNCSDGADGGAGVSCSVELPAPYAPLYDLVVKNTGGTTWKATLVDTASGKSTHVGSYTLPSGAGGIKSDQEGFVEYYPWNGMASHSCSSLPYTNVTFGTPRTSTPGAGSGQLNKPYEYGDCVGTANFDVQKTDRGYQVTVGF</sequence>
<feature type="signal peptide" evidence="1">
    <location>
        <begin position="1"/>
        <end position="15"/>
    </location>
</feature>
<comment type="caution">
    <text evidence="3">The sequence shown here is derived from an EMBL/GenBank/DDBJ whole genome shotgun (WGS) entry which is preliminary data.</text>
</comment>
<dbReference type="OrthoDB" id="5576763at2759"/>
<evidence type="ECO:0008006" key="6">
    <source>
        <dbReference type="Google" id="ProtNLM"/>
    </source>
</evidence>
<keyword evidence="5" id="KW-1185">Reference proteome</keyword>
<dbReference type="Proteomes" id="UP000465266">
    <property type="component" value="Unassembled WGS sequence"/>
</dbReference>
<dbReference type="GeneID" id="66989193"/>
<dbReference type="EMBL" id="BLKG01000097">
    <property type="protein sequence ID" value="GFF94187.1"/>
    <property type="molecule type" value="Genomic_DNA"/>
</dbReference>
<dbReference type="AlphaFoldDB" id="A0A8H3P1I4"/>
<proteinExistence type="predicted"/>
<dbReference type="RefSeq" id="XP_043143143.1">
    <property type="nucleotide sequence ID" value="XM_043287208.1"/>
</dbReference>
<protein>
    <recommendedName>
        <fullName evidence="6">Secreted protein</fullName>
    </recommendedName>
</protein>
<evidence type="ECO:0000256" key="1">
    <source>
        <dbReference type="SAM" id="SignalP"/>
    </source>
</evidence>
<evidence type="ECO:0000313" key="3">
    <source>
        <dbReference type="EMBL" id="GIC85877.1"/>
    </source>
</evidence>